<dbReference type="Proteomes" id="UP001433268">
    <property type="component" value="Unassembled WGS sequence"/>
</dbReference>
<reference evidence="2 3" key="1">
    <citation type="submission" date="2023-01" db="EMBL/GenBank/DDBJ databases">
        <title>Analysis of 21 Apiospora genomes using comparative genomics revels a genus with tremendous synthesis potential of carbohydrate active enzymes and secondary metabolites.</title>
        <authorList>
            <person name="Sorensen T."/>
        </authorList>
    </citation>
    <scope>NUCLEOTIDE SEQUENCE [LARGE SCALE GENOMIC DNA]</scope>
    <source>
        <strain evidence="2 3">CBS 114990</strain>
    </source>
</reference>
<gene>
    <name evidence="2" type="ORF">PG997_012296</name>
</gene>
<dbReference type="GeneID" id="92049670"/>
<feature type="compositionally biased region" description="Basic and acidic residues" evidence="1">
    <location>
        <begin position="208"/>
        <end position="217"/>
    </location>
</feature>
<evidence type="ECO:0008006" key="4">
    <source>
        <dbReference type="Google" id="ProtNLM"/>
    </source>
</evidence>
<dbReference type="EMBL" id="JAQQWN010000009">
    <property type="protein sequence ID" value="KAK8065549.1"/>
    <property type="molecule type" value="Genomic_DNA"/>
</dbReference>
<feature type="region of interest" description="Disordered" evidence="1">
    <location>
        <begin position="202"/>
        <end position="224"/>
    </location>
</feature>
<feature type="compositionally biased region" description="Polar residues" evidence="1">
    <location>
        <begin position="58"/>
        <end position="68"/>
    </location>
</feature>
<accession>A0ABR1V2Y0</accession>
<name>A0ABR1V2Y0_9PEZI</name>
<proteinExistence type="predicted"/>
<feature type="region of interest" description="Disordered" evidence="1">
    <location>
        <begin position="44"/>
        <end position="73"/>
    </location>
</feature>
<keyword evidence="3" id="KW-1185">Reference proteome</keyword>
<evidence type="ECO:0000313" key="2">
    <source>
        <dbReference type="EMBL" id="KAK8065549.1"/>
    </source>
</evidence>
<protein>
    <recommendedName>
        <fullName evidence="4">SprT-like domain-containing protein</fullName>
    </recommendedName>
</protein>
<dbReference type="RefSeq" id="XP_066662302.1">
    <property type="nucleotide sequence ID" value="XM_066816610.1"/>
</dbReference>
<organism evidence="2 3">
    <name type="scientific">Apiospora hydei</name>
    <dbReference type="NCBI Taxonomy" id="1337664"/>
    <lineage>
        <taxon>Eukaryota</taxon>
        <taxon>Fungi</taxon>
        <taxon>Dikarya</taxon>
        <taxon>Ascomycota</taxon>
        <taxon>Pezizomycotina</taxon>
        <taxon>Sordariomycetes</taxon>
        <taxon>Xylariomycetidae</taxon>
        <taxon>Amphisphaeriales</taxon>
        <taxon>Apiosporaceae</taxon>
        <taxon>Apiospora</taxon>
    </lineage>
</organism>
<evidence type="ECO:0000256" key="1">
    <source>
        <dbReference type="SAM" id="MobiDB-lite"/>
    </source>
</evidence>
<comment type="caution">
    <text evidence="2">The sequence shown here is derived from an EMBL/GenBank/DDBJ whole genome shotgun (WGS) entry which is preliminary data.</text>
</comment>
<sequence length="373" mass="42053">MTLRSVSVMAGDNMGFFDDVYHLYTCTTEFFSDSTAPAAEAGVGSASASASGSGSGATTPQVKPLSSSSEHDDRRKSYCDYHRRSIVHILRTWERTALHQYADHEVRAQLVRDLRRLYEFLDGLFFEGMLRKKYREHDFEHQKMPCDRVRLDIFESMPSTWCGGLRRYLGVRRHAFSSGGRGNGVTKGCRGLKRGGAGRGCCGGSGDGSRKGAKEERAEEEQDMLEYDEHPGATVWTSLLYRSAKSLRRRRRLRIGLVLRSPDDGGHYSIEHLMRALVHEMCHAYIEKVWGPGWPDADYEAFVRGSRDDGHGVLWQALCWKVFEEIESWGIDSAQGLRLQESMLEDLALNQTGERRMPEETKAIFKSLGPGLV</sequence>
<evidence type="ECO:0000313" key="3">
    <source>
        <dbReference type="Proteomes" id="UP001433268"/>
    </source>
</evidence>